<proteinExistence type="predicted"/>
<feature type="non-terminal residue" evidence="2">
    <location>
        <position position="1"/>
    </location>
</feature>
<name>A0ABN9W619_9DINO</name>
<accession>A0ABN9W619</accession>
<feature type="region of interest" description="Disordered" evidence="1">
    <location>
        <begin position="126"/>
        <end position="157"/>
    </location>
</feature>
<dbReference type="Proteomes" id="UP001189429">
    <property type="component" value="Unassembled WGS sequence"/>
</dbReference>
<gene>
    <name evidence="2" type="ORF">PCOR1329_LOCUS64379</name>
</gene>
<sequence>DSHLGMARRCQELHDGIVRHLERELQDLAVEARPAFISNGVDIQFWGYLILKVLSVTLFFFARELAGRQHWHFVGGGEHDQAARGSAPSVCAATRAKWHCRSCLHAVGKPSLNFAEKSECYMCKRPKSAEPGPCGKEKSPSVSIRRGTGSGKPAPWARDAEEPKLQHKLQTQLQQKAKLIHLLREVDGQSDIAAARKRLQAVGQELAHAKIISGSAAEALAEQTRMALRQIGTRERDLLKTSSGATATRTKLVDVQAGLANGEKPVTDTAAVPDGATAARQPAQLFRECVGQHMVHGAPAPAPARWQEPQAPAQLAQPPPRTEVSARAAPQAAQPPRAFLFEPSEMRQRPQQAGVAVSVSDFEAQREFERTRALALAPVPLLDEPAPLAVPAGKDSLVIGTTNGDARAGARKVAERLQGDRRRLGRQHSGEISPAVSRAAGLVGRLGRRAQAEPVLLIPIQAADPRKGTAAGRAAGPGASAPDPADINKSTQKELASAVVKHSEKYDKKLKTVQDDVRHCAQRVDDSTQQQDELKGQVREIEKTFLVAEKAVGFTDAIHLSIWDPPPEPNVFTVNANRERKMLEHLRTTSTFMKILRQGASTSRSRAARRATTRPLSSARPKTITGKWKELSATSVTDAVGPLYLNPDRPPRTQRMALQTKRLKQILKLPHPKLAFWPNRAKGEVELDRIPGARALAPEVPDTPFKIEWNHPEADRAAICKEDVEAEFKRIFEVRGRHEGRAPAIAFVNVHDHGLISLDRRKVAVAWHAARQRAQARPKARLLLDAGDFNYDDGANLSYLDPSRSAMKRLFSSTPTPQPPACARRPHLFLIASVLTLSFTPPPLIREAPTMPELLVGPGREAELGLCAGDLGVVPWELASIRSLAVHIGAMSWLACLSLQPKKCALAPPWPSTAPLAHARDSIRAALTELVLEWGDFAIESAAKYLGLVPGTGATLEDSWLGASNMHRSQVAILRRTPAATLEVIKLYNSSAITVLSNFSQLLPLPETLFKAEIDVLHSILKAPPMSFNLSDLLSMRTGALLLANRAAKTDLLEAALRDQRPHLQRVHWEAASAALYPEVASPGVLWANNRTLAGAWPTSFQMHVGIRHLPYRFGCEGCNDEIVHDQTCRRAWRAVCQATWSFAHSSVLHRLAFGEEPAYQDACRRLQHGWRASTTFTTFFATVRVHTSNRRTRQSQLRGSRHTR</sequence>
<reference evidence="2" key="1">
    <citation type="submission" date="2023-10" db="EMBL/GenBank/DDBJ databases">
        <authorList>
            <person name="Chen Y."/>
            <person name="Shah S."/>
            <person name="Dougan E. K."/>
            <person name="Thang M."/>
            <person name="Chan C."/>
        </authorList>
    </citation>
    <scope>NUCLEOTIDE SEQUENCE [LARGE SCALE GENOMIC DNA]</scope>
</reference>
<feature type="compositionally biased region" description="Low complexity" evidence="1">
    <location>
        <begin position="470"/>
        <end position="485"/>
    </location>
</feature>
<dbReference type="EMBL" id="CAUYUJ010018204">
    <property type="protein sequence ID" value="CAK0881573.1"/>
    <property type="molecule type" value="Genomic_DNA"/>
</dbReference>
<organism evidence="2 3">
    <name type="scientific">Prorocentrum cordatum</name>
    <dbReference type="NCBI Taxonomy" id="2364126"/>
    <lineage>
        <taxon>Eukaryota</taxon>
        <taxon>Sar</taxon>
        <taxon>Alveolata</taxon>
        <taxon>Dinophyceae</taxon>
        <taxon>Prorocentrales</taxon>
        <taxon>Prorocentraceae</taxon>
        <taxon>Prorocentrum</taxon>
    </lineage>
</organism>
<comment type="caution">
    <text evidence="2">The sequence shown here is derived from an EMBL/GenBank/DDBJ whole genome shotgun (WGS) entry which is preliminary data.</text>
</comment>
<feature type="region of interest" description="Disordered" evidence="1">
    <location>
        <begin position="598"/>
        <end position="619"/>
    </location>
</feature>
<evidence type="ECO:0000313" key="3">
    <source>
        <dbReference type="Proteomes" id="UP001189429"/>
    </source>
</evidence>
<keyword evidence="3" id="KW-1185">Reference proteome</keyword>
<evidence type="ECO:0000256" key="1">
    <source>
        <dbReference type="SAM" id="MobiDB-lite"/>
    </source>
</evidence>
<protein>
    <submittedName>
        <fullName evidence="2">Uncharacterized protein</fullName>
    </submittedName>
</protein>
<feature type="region of interest" description="Disordered" evidence="1">
    <location>
        <begin position="296"/>
        <end position="334"/>
    </location>
</feature>
<feature type="region of interest" description="Disordered" evidence="1">
    <location>
        <begin position="466"/>
        <end position="493"/>
    </location>
</feature>
<evidence type="ECO:0000313" key="2">
    <source>
        <dbReference type="EMBL" id="CAK0881573.1"/>
    </source>
</evidence>
<feature type="non-terminal residue" evidence="2">
    <location>
        <position position="1205"/>
    </location>
</feature>